<dbReference type="OrthoDB" id="10259713at2759"/>
<keyword evidence="2 4" id="KW-0175">Coiled coil</keyword>
<dbReference type="AlphaFoldDB" id="A0A8J2LI11"/>
<dbReference type="GO" id="GO:0036064">
    <property type="term" value="C:ciliary basal body"/>
    <property type="evidence" value="ECO:0007669"/>
    <property type="project" value="TreeGrafter"/>
</dbReference>
<dbReference type="Proteomes" id="UP000708208">
    <property type="component" value="Unassembled WGS sequence"/>
</dbReference>
<feature type="region of interest" description="Disordered" evidence="5">
    <location>
        <begin position="187"/>
        <end position="251"/>
    </location>
</feature>
<feature type="region of interest" description="Disordered" evidence="5">
    <location>
        <begin position="1"/>
        <end position="78"/>
    </location>
</feature>
<organism evidence="7 8">
    <name type="scientific">Allacma fusca</name>
    <dbReference type="NCBI Taxonomy" id="39272"/>
    <lineage>
        <taxon>Eukaryota</taxon>
        <taxon>Metazoa</taxon>
        <taxon>Ecdysozoa</taxon>
        <taxon>Arthropoda</taxon>
        <taxon>Hexapoda</taxon>
        <taxon>Collembola</taxon>
        <taxon>Symphypleona</taxon>
        <taxon>Sminthuridae</taxon>
        <taxon>Allacma</taxon>
    </lineage>
</organism>
<comment type="caution">
    <text evidence="7">The sequence shown here is derived from an EMBL/GenBank/DDBJ whole genome shotgun (WGS) entry which is preliminary data.</text>
</comment>
<evidence type="ECO:0000256" key="3">
    <source>
        <dbReference type="ARBA" id="ARBA00023273"/>
    </source>
</evidence>
<reference evidence="7" key="1">
    <citation type="submission" date="2021-06" db="EMBL/GenBank/DDBJ databases">
        <authorList>
            <person name="Hodson N. C."/>
            <person name="Mongue J. A."/>
            <person name="Jaron S. K."/>
        </authorList>
    </citation>
    <scope>NUCLEOTIDE SEQUENCE</scope>
</reference>
<evidence type="ECO:0000313" key="8">
    <source>
        <dbReference type="Proteomes" id="UP000708208"/>
    </source>
</evidence>
<dbReference type="GO" id="GO:0005930">
    <property type="term" value="C:axoneme"/>
    <property type="evidence" value="ECO:0007669"/>
    <property type="project" value="TreeGrafter"/>
</dbReference>
<feature type="region of interest" description="Disordered" evidence="5">
    <location>
        <begin position="97"/>
        <end position="122"/>
    </location>
</feature>
<gene>
    <name evidence="7" type="ORF">AFUS01_LOCUS33446</name>
</gene>
<keyword evidence="3" id="KW-0966">Cell projection</keyword>
<evidence type="ECO:0000259" key="6">
    <source>
        <dbReference type="Pfam" id="PF13870"/>
    </source>
</evidence>
<accession>A0A8J2LI11</accession>
<comment type="subcellular location">
    <subcellularLocation>
        <location evidence="1">Cell projection</location>
        <location evidence="1">Cilium</location>
    </subcellularLocation>
</comment>
<dbReference type="GO" id="GO:0060271">
    <property type="term" value="P:cilium assembly"/>
    <property type="evidence" value="ECO:0007669"/>
    <property type="project" value="TreeGrafter"/>
</dbReference>
<feature type="compositionally biased region" description="Polar residues" evidence="5">
    <location>
        <begin position="770"/>
        <end position="784"/>
    </location>
</feature>
<feature type="compositionally biased region" description="Basic and acidic residues" evidence="5">
    <location>
        <begin position="756"/>
        <end position="769"/>
    </location>
</feature>
<evidence type="ECO:0000313" key="7">
    <source>
        <dbReference type="EMBL" id="CAG7823219.1"/>
    </source>
</evidence>
<evidence type="ECO:0000256" key="2">
    <source>
        <dbReference type="ARBA" id="ARBA00023054"/>
    </source>
</evidence>
<evidence type="ECO:0000256" key="4">
    <source>
        <dbReference type="SAM" id="Coils"/>
    </source>
</evidence>
<keyword evidence="8" id="KW-1185">Reference proteome</keyword>
<name>A0A8J2LI11_9HEXA</name>
<evidence type="ECO:0000256" key="5">
    <source>
        <dbReference type="SAM" id="MobiDB-lite"/>
    </source>
</evidence>
<protein>
    <recommendedName>
        <fullName evidence="6">CCDC113/CCDC96 coiled-coil domain-containing protein</fullName>
    </recommendedName>
</protein>
<dbReference type="PANTHER" id="PTHR15654">
    <property type="entry name" value="COILED-COIL DOMAIN-CONTAINING PROTEIN 113-RELATED"/>
    <property type="match status" value="1"/>
</dbReference>
<sequence length="841" mass="98159">MENSSQKNLASDRDKGHGEEDKEKPRHTNVQPFNDDPNAVDEWDDKLIPEELIQEIWQEQASPYHSEDESEEPYEFVTESGHSITLYRKKGKGKYGQHAISEESSEQGEEELQKVPSMPDVEGGISKAELKQMTIAEIEACIAELQDAMNFVSAENLIFERTIGRMEQRDREIEAAMPVFTYKYSWEMEDDSEDSDSKDGLESDDRDDDCEDDSGESSEEMSPDSNDEDDADDNNEEDGLNEDDEEEEADLQAELDAEIEALKEKNKKKKKEKKINPMIGPDGKIREICEWEDSEDEEYTGDYQAIRPAKEISISKDKFFEGMPIQDRQAVKLYIKSFGEIAPSNYDYMRDKYSKLINFTYKPALTEAGEKTEEKMDVEVRERQQIFDEPEGLGDEDPDFPGFFPRSAKRLPLEYKYKYAEDEDEILEKEIANERTKAYRRENSIQVVIDTNVDAFELLSNLNDDFTEVLKHAYHPLTKKLMAEKILKFRKTIRNKILAEETKITMSLVELQKVRKKVNEQLKTQQEMGFKLQKIDFEQIRIRNNEYSNRIDKAHTELKGLKLLTAGCFQVLKEQRQKLHKKIRQHARMVDDIGLRETLMGSFQTDLQKYTQILNEVQARNNFMRKRIRAFKVPNSMEYIRFKSILYGLQDEVVALRKRLRSLELSKITQQRQLEAMSKGLPVSTLQFLNDNDEWLDEIKNEVQQKNLLCILNEDEMNNVLPEKKIPRKLGESTNPKHPLTIRSKKQKSNFAPTRPVRDAYDPEEDSKSATDLTRFQSNKSRQNRQTFNRLFENKYPFKSNRQAEDFYKVKCGDARYRRGVKGNIVVDTRDRTKLSFLAKC</sequence>
<proteinExistence type="predicted"/>
<feature type="compositionally biased region" description="Basic and acidic residues" evidence="5">
    <location>
        <begin position="10"/>
        <end position="26"/>
    </location>
</feature>
<evidence type="ECO:0000256" key="1">
    <source>
        <dbReference type="ARBA" id="ARBA00004138"/>
    </source>
</evidence>
<dbReference type="Pfam" id="PF13870">
    <property type="entry name" value="CCDC113_CCDC96_CC"/>
    <property type="match status" value="1"/>
</dbReference>
<dbReference type="EMBL" id="CAJVCH010528821">
    <property type="protein sequence ID" value="CAG7823219.1"/>
    <property type="molecule type" value="Genomic_DNA"/>
</dbReference>
<dbReference type="InterPro" id="IPR051885">
    <property type="entry name" value="CC_CF"/>
</dbReference>
<feature type="domain" description="CCDC113/CCDC96 coiled-coil" evidence="6">
    <location>
        <begin position="503"/>
        <end position="665"/>
    </location>
</feature>
<feature type="region of interest" description="Disordered" evidence="5">
    <location>
        <begin position="723"/>
        <end position="784"/>
    </location>
</feature>
<dbReference type="InterPro" id="IPR025254">
    <property type="entry name" value="CCDC113/CCDC96_CC"/>
</dbReference>
<feature type="coiled-coil region" evidence="4">
    <location>
        <begin position="508"/>
        <end position="564"/>
    </location>
</feature>
<feature type="compositionally biased region" description="Acidic residues" evidence="5">
    <location>
        <begin position="204"/>
        <end position="251"/>
    </location>
</feature>